<dbReference type="EMBL" id="VIWO01000011">
    <property type="protein sequence ID" value="TWF33853.1"/>
    <property type="molecule type" value="Genomic_DNA"/>
</dbReference>
<evidence type="ECO:0000256" key="2">
    <source>
        <dbReference type="ARBA" id="ARBA00008537"/>
    </source>
</evidence>
<evidence type="ECO:0000256" key="6">
    <source>
        <dbReference type="ARBA" id="ARBA00022989"/>
    </source>
</evidence>
<feature type="transmembrane region" description="Helical" evidence="8">
    <location>
        <begin position="330"/>
        <end position="350"/>
    </location>
</feature>
<dbReference type="Pfam" id="PF07690">
    <property type="entry name" value="MFS_1"/>
    <property type="match status" value="1"/>
</dbReference>
<feature type="transmembrane region" description="Helical" evidence="8">
    <location>
        <begin position="167"/>
        <end position="189"/>
    </location>
</feature>
<dbReference type="Proteomes" id="UP000320811">
    <property type="component" value="Unassembled WGS sequence"/>
</dbReference>
<sequence>MIPTVSLRSKEGKWIMVATILASAMAFIDGTALNVVLPALQRALQASAADLFWVLNAYMLMLAALILIGGALGDKLGRKKIFMTGIAIFILGSAACGVADSALWLIIFRIIQGIGGALMIPGSLAMIAASIDENERGKAIGTWSSVTTLVTMGGPVLGGALADAGLWRYIFFINLPIGVIALLLLATRVQERKEDNSAPGIDFIGAGLIALALALLTFGLLRMPSLGFAHPQVYGSLIGGVLLLLIFIGIEYKSADPMLPLTLFRNMTFTGANLLTFFLYAGLGAGMLFLSLNLVQVQGYSQLESGLTFLPFTILMILLARYAGSLADKYGARLFLVLGPCVAGAGLLWLSFVKQTQGPADYWTTFFPGMLVLGLGMSFTVAPLTATVMGAVSPHLSGTASGINNAVSRLAGVFANAVFGALAVLFFSAVVQQRIAALSLTSAQRAAVMEQTVNLGNAAVPAGIAASQHSKIVAVYHQGFIDAYGNILRIAGGLGFLGGLMGGLFVKQKA</sequence>
<organism evidence="10 11">
    <name type="scientific">Chitinophaga polysaccharea</name>
    <dbReference type="NCBI Taxonomy" id="1293035"/>
    <lineage>
        <taxon>Bacteria</taxon>
        <taxon>Pseudomonadati</taxon>
        <taxon>Bacteroidota</taxon>
        <taxon>Chitinophagia</taxon>
        <taxon>Chitinophagales</taxon>
        <taxon>Chitinophagaceae</taxon>
        <taxon>Chitinophaga</taxon>
    </lineage>
</organism>
<feature type="transmembrane region" description="Helical" evidence="8">
    <location>
        <begin position="113"/>
        <end position="131"/>
    </location>
</feature>
<dbReference type="Gene3D" id="1.20.1250.20">
    <property type="entry name" value="MFS general substrate transporter like domains"/>
    <property type="match status" value="1"/>
</dbReference>
<dbReference type="SUPFAM" id="SSF103473">
    <property type="entry name" value="MFS general substrate transporter"/>
    <property type="match status" value="1"/>
</dbReference>
<dbReference type="PANTHER" id="PTHR42718">
    <property type="entry name" value="MAJOR FACILITATOR SUPERFAMILY MULTIDRUG TRANSPORTER MFSC"/>
    <property type="match status" value="1"/>
</dbReference>
<dbReference type="InterPro" id="IPR020846">
    <property type="entry name" value="MFS_dom"/>
</dbReference>
<dbReference type="CDD" id="cd17321">
    <property type="entry name" value="MFS_MMR_MDR_like"/>
    <property type="match status" value="1"/>
</dbReference>
<feature type="transmembrane region" description="Helical" evidence="8">
    <location>
        <begin position="85"/>
        <end position="107"/>
    </location>
</feature>
<keyword evidence="3" id="KW-0813">Transport</keyword>
<keyword evidence="7 8" id="KW-0472">Membrane</keyword>
<keyword evidence="11" id="KW-1185">Reference proteome</keyword>
<evidence type="ECO:0000256" key="1">
    <source>
        <dbReference type="ARBA" id="ARBA00004651"/>
    </source>
</evidence>
<keyword evidence="4" id="KW-1003">Cell membrane</keyword>
<evidence type="ECO:0000256" key="5">
    <source>
        <dbReference type="ARBA" id="ARBA00022692"/>
    </source>
</evidence>
<reference evidence="10 11" key="1">
    <citation type="submission" date="2019-06" db="EMBL/GenBank/DDBJ databases">
        <title>Sorghum-associated microbial communities from plants grown in Nebraska, USA.</title>
        <authorList>
            <person name="Schachtman D."/>
        </authorList>
    </citation>
    <scope>NUCLEOTIDE SEQUENCE [LARGE SCALE GENOMIC DNA]</scope>
    <source>
        <strain evidence="10 11">1209</strain>
    </source>
</reference>
<dbReference type="NCBIfam" id="TIGR00711">
    <property type="entry name" value="efflux_EmrB"/>
    <property type="match status" value="1"/>
</dbReference>
<feature type="transmembrane region" description="Helical" evidence="8">
    <location>
        <begin position="233"/>
        <end position="252"/>
    </location>
</feature>
<dbReference type="InterPro" id="IPR036259">
    <property type="entry name" value="MFS_trans_sf"/>
</dbReference>
<protein>
    <submittedName>
        <fullName evidence="10">EmrB/QacA subfamily drug resistance transporter</fullName>
    </submittedName>
</protein>
<proteinExistence type="inferred from homology"/>
<dbReference type="InterPro" id="IPR004638">
    <property type="entry name" value="EmrB-like"/>
</dbReference>
<feature type="transmembrane region" description="Helical" evidence="8">
    <location>
        <begin position="487"/>
        <end position="506"/>
    </location>
</feature>
<dbReference type="RefSeq" id="WP_246121237.1">
    <property type="nucleotide sequence ID" value="NZ_VIWO01000011.1"/>
</dbReference>
<dbReference type="Gene3D" id="1.20.1720.10">
    <property type="entry name" value="Multidrug resistance protein D"/>
    <property type="match status" value="1"/>
</dbReference>
<name>A0A561P6V9_9BACT</name>
<evidence type="ECO:0000256" key="7">
    <source>
        <dbReference type="ARBA" id="ARBA00023136"/>
    </source>
</evidence>
<feature type="transmembrane region" description="Helical" evidence="8">
    <location>
        <begin position="52"/>
        <end position="73"/>
    </location>
</feature>
<evidence type="ECO:0000259" key="9">
    <source>
        <dbReference type="PROSITE" id="PS50850"/>
    </source>
</evidence>
<evidence type="ECO:0000256" key="4">
    <source>
        <dbReference type="ARBA" id="ARBA00022475"/>
    </source>
</evidence>
<feature type="transmembrane region" description="Helical" evidence="8">
    <location>
        <begin position="370"/>
        <end position="392"/>
    </location>
</feature>
<feature type="transmembrane region" description="Helical" evidence="8">
    <location>
        <begin position="201"/>
        <end position="221"/>
    </location>
</feature>
<feature type="transmembrane region" description="Helical" evidence="8">
    <location>
        <begin position="306"/>
        <end position="323"/>
    </location>
</feature>
<feature type="transmembrane region" description="Helical" evidence="8">
    <location>
        <begin position="272"/>
        <end position="294"/>
    </location>
</feature>
<dbReference type="PANTHER" id="PTHR42718:SF9">
    <property type="entry name" value="MAJOR FACILITATOR SUPERFAMILY MULTIDRUG TRANSPORTER MFSC"/>
    <property type="match status" value="1"/>
</dbReference>
<feature type="transmembrane region" description="Helical" evidence="8">
    <location>
        <begin position="413"/>
        <end position="431"/>
    </location>
</feature>
<gene>
    <name evidence="10" type="ORF">FHW36_11143</name>
</gene>
<dbReference type="AlphaFoldDB" id="A0A561P6V9"/>
<comment type="subcellular location">
    <subcellularLocation>
        <location evidence="1">Cell membrane</location>
        <topology evidence="1">Multi-pass membrane protein</topology>
    </subcellularLocation>
</comment>
<evidence type="ECO:0000256" key="3">
    <source>
        <dbReference type="ARBA" id="ARBA00022448"/>
    </source>
</evidence>
<dbReference type="GO" id="GO:0005886">
    <property type="term" value="C:plasma membrane"/>
    <property type="evidence" value="ECO:0007669"/>
    <property type="project" value="UniProtKB-SubCell"/>
</dbReference>
<dbReference type="GO" id="GO:0022857">
    <property type="term" value="F:transmembrane transporter activity"/>
    <property type="evidence" value="ECO:0007669"/>
    <property type="project" value="InterPro"/>
</dbReference>
<dbReference type="InterPro" id="IPR011701">
    <property type="entry name" value="MFS"/>
</dbReference>
<feature type="domain" description="Major facilitator superfamily (MFS) profile" evidence="9">
    <location>
        <begin position="15"/>
        <end position="510"/>
    </location>
</feature>
<comment type="similarity">
    <text evidence="2">Belongs to the major facilitator superfamily. EmrB family.</text>
</comment>
<feature type="transmembrane region" description="Helical" evidence="8">
    <location>
        <begin position="14"/>
        <end position="40"/>
    </location>
</feature>
<comment type="caution">
    <text evidence="10">The sequence shown here is derived from an EMBL/GenBank/DDBJ whole genome shotgun (WGS) entry which is preliminary data.</text>
</comment>
<dbReference type="PROSITE" id="PS50850">
    <property type="entry name" value="MFS"/>
    <property type="match status" value="1"/>
</dbReference>
<evidence type="ECO:0000313" key="10">
    <source>
        <dbReference type="EMBL" id="TWF33853.1"/>
    </source>
</evidence>
<keyword evidence="5 8" id="KW-0812">Transmembrane</keyword>
<keyword evidence="6 8" id="KW-1133">Transmembrane helix</keyword>
<evidence type="ECO:0000313" key="11">
    <source>
        <dbReference type="Proteomes" id="UP000320811"/>
    </source>
</evidence>
<evidence type="ECO:0000256" key="8">
    <source>
        <dbReference type="SAM" id="Phobius"/>
    </source>
</evidence>
<accession>A0A561P6V9</accession>